<reference evidence="2 3" key="1">
    <citation type="submission" date="2018-05" db="EMBL/GenBank/DDBJ databases">
        <title>Micromonosporas from Atacama Desert.</title>
        <authorList>
            <person name="Carro L."/>
            <person name="Golinska P."/>
            <person name="Klenk H.-P."/>
            <person name="Goodfellow M."/>
        </authorList>
    </citation>
    <scope>NUCLEOTIDE SEQUENCE [LARGE SCALE GENOMIC DNA]</scope>
    <source>
        <strain evidence="2 3">4G51</strain>
    </source>
</reference>
<dbReference type="GO" id="GO:0016811">
    <property type="term" value="F:hydrolase activity, acting on carbon-nitrogen (but not peptide) bonds, in linear amides"/>
    <property type="evidence" value="ECO:0007669"/>
    <property type="project" value="TreeGrafter"/>
</dbReference>
<organism evidence="2 3">
    <name type="scientific">Micromonospora sicca</name>
    <dbReference type="NCBI Taxonomy" id="2202420"/>
    <lineage>
        <taxon>Bacteria</taxon>
        <taxon>Bacillati</taxon>
        <taxon>Actinomycetota</taxon>
        <taxon>Actinomycetes</taxon>
        <taxon>Micromonosporales</taxon>
        <taxon>Micromonosporaceae</taxon>
        <taxon>Micromonospora</taxon>
    </lineage>
</organism>
<keyword evidence="1" id="KW-0862">Zinc</keyword>
<gene>
    <name evidence="2" type="ORF">DKT69_22240</name>
</gene>
<dbReference type="InterPro" id="IPR003737">
    <property type="entry name" value="GlcNAc_PI_deacetylase-related"/>
</dbReference>
<dbReference type="OrthoDB" id="3514174at2"/>
<name>A0A317DGZ4_9ACTN</name>
<dbReference type="Proteomes" id="UP000246050">
    <property type="component" value="Unassembled WGS sequence"/>
</dbReference>
<accession>A0A317DGZ4</accession>
<dbReference type="PANTHER" id="PTHR12993">
    <property type="entry name" value="N-ACETYLGLUCOSAMINYL-PHOSPHATIDYLINOSITOL DE-N-ACETYLASE-RELATED"/>
    <property type="match status" value="1"/>
</dbReference>
<dbReference type="AlphaFoldDB" id="A0A317DGZ4"/>
<sequence>MGRARHVLSVPVSFPASAPALSGLHRALAVFAHPDDVDFGCAGTIAAWVEEGIEVAYLIITRGESGGFDDTPREEVPRLREREQRAAAAAVGVHRVDFVDGHADGILTPSLALRRQVAAAIRRFRPERVLTSSPLRRWEHLAGPSHPDHLAVGEATTCAVYPDARNAFAFPELLDEGLEPWVVREIWYAGGPAPDHAVDVTPYLDRKIAAMRAHRSQTAHLDVETWVRGWLTTVADNAGLPAGRLAESFTVLRTE</sequence>
<dbReference type="SUPFAM" id="SSF102588">
    <property type="entry name" value="LmbE-like"/>
    <property type="match status" value="1"/>
</dbReference>
<dbReference type="Gene3D" id="3.40.50.10320">
    <property type="entry name" value="LmbE-like"/>
    <property type="match status" value="1"/>
</dbReference>
<evidence type="ECO:0000313" key="2">
    <source>
        <dbReference type="EMBL" id="PWR12996.1"/>
    </source>
</evidence>
<evidence type="ECO:0000313" key="3">
    <source>
        <dbReference type="Proteomes" id="UP000246050"/>
    </source>
</evidence>
<comment type="caution">
    <text evidence="2">The sequence shown here is derived from an EMBL/GenBank/DDBJ whole genome shotgun (WGS) entry which is preliminary data.</text>
</comment>
<dbReference type="EMBL" id="QGKS01000276">
    <property type="protein sequence ID" value="PWR12996.1"/>
    <property type="molecule type" value="Genomic_DNA"/>
</dbReference>
<dbReference type="GO" id="GO:0016137">
    <property type="term" value="P:glycoside metabolic process"/>
    <property type="evidence" value="ECO:0007669"/>
    <property type="project" value="UniProtKB-ARBA"/>
</dbReference>
<dbReference type="InterPro" id="IPR024078">
    <property type="entry name" value="LmbE-like_dom_sf"/>
</dbReference>
<dbReference type="PANTHER" id="PTHR12993:SF28">
    <property type="entry name" value="LMBE FAMILY PROTEIN"/>
    <property type="match status" value="1"/>
</dbReference>
<evidence type="ECO:0000256" key="1">
    <source>
        <dbReference type="ARBA" id="ARBA00022833"/>
    </source>
</evidence>
<dbReference type="Pfam" id="PF02585">
    <property type="entry name" value="PIG-L"/>
    <property type="match status" value="1"/>
</dbReference>
<proteinExistence type="predicted"/>
<protein>
    <submittedName>
        <fullName evidence="2">PIG-L domain-containing protein</fullName>
    </submittedName>
</protein>